<keyword evidence="2" id="KW-0175">Coiled coil</keyword>
<name>A0A154L7L1_9PROT</name>
<accession>A0A154L7L1</accession>
<dbReference type="Gene3D" id="3.40.50.12370">
    <property type="match status" value="1"/>
</dbReference>
<feature type="domain" description="UspA" evidence="3">
    <location>
        <begin position="3"/>
        <end position="156"/>
    </location>
</feature>
<evidence type="ECO:0000313" key="4">
    <source>
        <dbReference type="EMBL" id="KZB66582.1"/>
    </source>
</evidence>
<dbReference type="PANTHER" id="PTHR46268:SF6">
    <property type="entry name" value="UNIVERSAL STRESS PROTEIN UP12"/>
    <property type="match status" value="1"/>
</dbReference>
<dbReference type="InterPro" id="IPR006016">
    <property type="entry name" value="UspA"/>
</dbReference>
<gene>
    <name evidence="4" type="ORF">AUP42_13560</name>
</gene>
<sequence length="284" mass="30651">MTHLIALIDGSGYSQSVRDLTCWVAERTAASVELMHVLGRRGVGSEPADLSGNLKLGARSALLQELADLDEQKAKLELKRGRLLLEEAKSGLEEAGLSSVSTKLRHGDLIDAIGEFEGDADLIIIGKRGEAADFAKLHLGSNLERVVRSATKPVLVASRTFKPINKFLIAFDGGESAMKAVRHIANGKLFTGLPCVLLCVGKPTDSLQEKLDNAAALLRKAGYEVEAGFEAGDPEDVIKNRIESDNIDLLVMGAYGHSRIRNLIIGSTTTEMVRSCQVPVMMFR</sequence>
<feature type="domain" description="UspA" evidence="3">
    <location>
        <begin position="208"/>
        <end position="284"/>
    </location>
</feature>
<evidence type="ECO:0000259" key="3">
    <source>
        <dbReference type="Pfam" id="PF00582"/>
    </source>
</evidence>
<feature type="coiled-coil region" evidence="2">
    <location>
        <begin position="59"/>
        <end position="86"/>
    </location>
</feature>
<dbReference type="AlphaFoldDB" id="A0A154L7L1"/>
<protein>
    <submittedName>
        <fullName evidence="4">Universal stress protein UspA</fullName>
    </submittedName>
</protein>
<dbReference type="SUPFAM" id="SSF52402">
    <property type="entry name" value="Adenine nucleotide alpha hydrolases-like"/>
    <property type="match status" value="2"/>
</dbReference>
<dbReference type="RefSeq" id="WP_062949698.1">
    <property type="nucleotide sequence ID" value="NZ_LPVY01000005.1"/>
</dbReference>
<dbReference type="Proteomes" id="UP000076335">
    <property type="component" value="Unassembled WGS sequence"/>
</dbReference>
<dbReference type="PRINTS" id="PR01438">
    <property type="entry name" value="UNVRSLSTRESS"/>
</dbReference>
<dbReference type="PANTHER" id="PTHR46268">
    <property type="entry name" value="STRESS RESPONSE PROTEIN NHAX"/>
    <property type="match status" value="1"/>
</dbReference>
<dbReference type="OrthoDB" id="9804721at2"/>
<comment type="caution">
    <text evidence="4">The sequence shown here is derived from an EMBL/GenBank/DDBJ whole genome shotgun (WGS) entry which is preliminary data.</text>
</comment>
<proteinExistence type="inferred from homology"/>
<dbReference type="CDD" id="cd00293">
    <property type="entry name" value="USP-like"/>
    <property type="match status" value="2"/>
</dbReference>
<evidence type="ECO:0000256" key="1">
    <source>
        <dbReference type="ARBA" id="ARBA00008791"/>
    </source>
</evidence>
<dbReference type="InterPro" id="IPR006015">
    <property type="entry name" value="Universal_stress_UspA"/>
</dbReference>
<evidence type="ECO:0000256" key="2">
    <source>
        <dbReference type="SAM" id="Coils"/>
    </source>
</evidence>
<dbReference type="Pfam" id="PF00582">
    <property type="entry name" value="Usp"/>
    <property type="match status" value="2"/>
</dbReference>
<reference evidence="4 5" key="1">
    <citation type="submission" date="2015-12" db="EMBL/GenBank/DDBJ databases">
        <title>Genome sequence of Thalassospira lucentensis MCCC 1A02072.</title>
        <authorList>
            <person name="Lu L."/>
            <person name="Lai Q."/>
            <person name="Shao Z."/>
            <person name="Qian P."/>
        </authorList>
    </citation>
    <scope>NUCLEOTIDE SEQUENCE [LARGE SCALE GENOMIC DNA]</scope>
    <source>
        <strain evidence="4 5">MCCC 1A02072</strain>
    </source>
</reference>
<comment type="similarity">
    <text evidence="1">Belongs to the universal stress protein A family.</text>
</comment>
<dbReference type="EMBL" id="LPVY01000005">
    <property type="protein sequence ID" value="KZB66582.1"/>
    <property type="molecule type" value="Genomic_DNA"/>
</dbReference>
<organism evidence="4 5">
    <name type="scientific">Thalassospira lucentensis</name>
    <dbReference type="NCBI Taxonomy" id="168935"/>
    <lineage>
        <taxon>Bacteria</taxon>
        <taxon>Pseudomonadati</taxon>
        <taxon>Pseudomonadota</taxon>
        <taxon>Alphaproteobacteria</taxon>
        <taxon>Rhodospirillales</taxon>
        <taxon>Thalassospiraceae</taxon>
        <taxon>Thalassospira</taxon>
    </lineage>
</organism>
<evidence type="ECO:0000313" key="5">
    <source>
        <dbReference type="Proteomes" id="UP000076335"/>
    </source>
</evidence>